<evidence type="ECO:0000313" key="2">
    <source>
        <dbReference type="EMBL" id="KAA0970242.1"/>
    </source>
</evidence>
<evidence type="ECO:0000313" key="3">
    <source>
        <dbReference type="Proteomes" id="UP000324738"/>
    </source>
</evidence>
<dbReference type="OrthoDB" id="7824623at2"/>
<dbReference type="RefSeq" id="WP_149299031.1">
    <property type="nucleotide sequence ID" value="NZ_VTWH01000002.1"/>
</dbReference>
<evidence type="ECO:0008006" key="4">
    <source>
        <dbReference type="Google" id="ProtNLM"/>
    </source>
</evidence>
<protein>
    <recommendedName>
        <fullName evidence="4">DUF945 domain-containing protein</fullName>
    </recommendedName>
</protein>
<keyword evidence="3" id="KW-1185">Reference proteome</keyword>
<name>A0A5B0DW66_9HYPH</name>
<feature type="chain" id="PRO_5022926686" description="DUF945 domain-containing protein" evidence="1">
    <location>
        <begin position="26"/>
        <end position="394"/>
    </location>
</feature>
<proteinExistence type="predicted"/>
<dbReference type="Proteomes" id="UP000324738">
    <property type="component" value="Unassembled WGS sequence"/>
</dbReference>
<organism evidence="2 3">
    <name type="scientific">Aureimonas fodinaquatilis</name>
    <dbReference type="NCBI Taxonomy" id="2565783"/>
    <lineage>
        <taxon>Bacteria</taxon>
        <taxon>Pseudomonadati</taxon>
        <taxon>Pseudomonadota</taxon>
        <taxon>Alphaproteobacteria</taxon>
        <taxon>Hyphomicrobiales</taxon>
        <taxon>Aurantimonadaceae</taxon>
        <taxon>Aureimonas</taxon>
    </lineage>
</organism>
<evidence type="ECO:0000256" key="1">
    <source>
        <dbReference type="SAM" id="SignalP"/>
    </source>
</evidence>
<dbReference type="AlphaFoldDB" id="A0A5B0DW66"/>
<gene>
    <name evidence="2" type="ORF">FPY71_06845</name>
</gene>
<dbReference type="EMBL" id="VTWH01000002">
    <property type="protein sequence ID" value="KAA0970242.1"/>
    <property type="molecule type" value="Genomic_DNA"/>
</dbReference>
<feature type="signal peptide" evidence="1">
    <location>
        <begin position="1"/>
        <end position="25"/>
    </location>
</feature>
<comment type="caution">
    <text evidence="2">The sequence shown here is derived from an EMBL/GenBank/DDBJ whole genome shotgun (WGS) entry which is preliminary data.</text>
</comment>
<accession>A0A5B0DW66</accession>
<reference evidence="2 3" key="1">
    <citation type="submission" date="2019-08" db="EMBL/GenBank/DDBJ databases">
        <title>Aureimonas fodiniaquatilis sp. nov., isolated from a coal mine wastewater.</title>
        <authorList>
            <person name="Kim W."/>
        </authorList>
    </citation>
    <scope>NUCLEOTIDE SEQUENCE [LARGE SCALE GENOMIC DNA]</scope>
    <source>
        <strain evidence="2 3">CAU 1482</strain>
    </source>
</reference>
<sequence length="394" mass="41600">MSAIRSRRLLSGLAAALLCSTSAFAADGEALGQRLKDLAAAQDMVVNYTAAETNGDDVVLKGLTVGPADSTVNLGDVTFETVTGTPEDGFKIERVALADVESVDDTSSFHLGSFVGENIVLQGTVANADALPTSFYMEKLAISDVAIRDKGEDISTIAEITADNTITAEGNMSGSFVLTGLVINTEDNENTQAQAASQPLAEMGYSPIRANMNGSAEWHPGTGMLTLDPMTIELEDGGKLDFTYTINGYTPAFIQQLQQLQQQMAAAPENNEGAGMAMLGLMSQIQLINANLAFTDDSLTPKLLDYFAGKSGQSRTEFVNTLSSQLPMLLAQLQNPEFQTKVSDAVTQYLNDPKNITISIAPPAPVPATQIIGAAVGAPQTLPQVLNLDVISNQ</sequence>
<keyword evidence="1" id="KW-0732">Signal</keyword>